<reference evidence="2 3" key="1">
    <citation type="submission" date="2010-12" db="EMBL/GenBank/DDBJ databases">
        <title>Complete sequence of Desulfurispirillum indicum S5.</title>
        <authorList>
            <consortium name="US DOE Joint Genome Institute"/>
            <person name="Lucas S."/>
            <person name="Copeland A."/>
            <person name="Lapidus A."/>
            <person name="Cheng J.-F."/>
            <person name="Goodwin L."/>
            <person name="Pitluck S."/>
            <person name="Chertkov O."/>
            <person name="Held B."/>
            <person name="Detter J.C."/>
            <person name="Han C."/>
            <person name="Tapia R."/>
            <person name="Land M."/>
            <person name="Hauser L."/>
            <person name="Kyrpides N."/>
            <person name="Ivanova N."/>
            <person name="Mikhailova N."/>
            <person name="Haggblom M."/>
            <person name="Rauschenbach I."/>
            <person name="Bini E."/>
            <person name="Woyke T."/>
        </authorList>
    </citation>
    <scope>NUCLEOTIDE SEQUENCE [LARGE SCALE GENOMIC DNA]</scope>
    <source>
        <strain evidence="3">ATCC BAA-1389 / DSM 22839 / S5</strain>
    </source>
</reference>
<dbReference type="KEGG" id="din:Selin_0730"/>
<evidence type="ECO:0000256" key="1">
    <source>
        <dbReference type="SAM" id="MobiDB-lite"/>
    </source>
</evidence>
<evidence type="ECO:0000313" key="2">
    <source>
        <dbReference type="EMBL" id="ADU65474.1"/>
    </source>
</evidence>
<dbReference type="EMBL" id="CP002432">
    <property type="protein sequence ID" value="ADU65474.1"/>
    <property type="molecule type" value="Genomic_DNA"/>
</dbReference>
<feature type="compositionally biased region" description="Gly residues" evidence="1">
    <location>
        <begin position="1"/>
        <end position="11"/>
    </location>
</feature>
<keyword evidence="3" id="KW-1185">Reference proteome</keyword>
<dbReference type="InParanoid" id="E6W1U2"/>
<name>E6W1U2_DESIS</name>
<proteinExistence type="predicted"/>
<protein>
    <submittedName>
        <fullName evidence="2">Uncharacterized protein</fullName>
    </submittedName>
</protein>
<evidence type="ECO:0000313" key="3">
    <source>
        <dbReference type="Proteomes" id="UP000002572"/>
    </source>
</evidence>
<accession>E6W1U2</accession>
<gene>
    <name evidence="2" type="ordered locus">Selin_0730</name>
</gene>
<dbReference type="RefSeq" id="WP_013505362.1">
    <property type="nucleotide sequence ID" value="NC_014836.1"/>
</dbReference>
<sequence>MNVEGLGGGGLRKSVVRLPDDDRATAKKTDDSAAGSRQGAAIKDEIAVENRLAGMSTIRDVDIAKSLLENTIKDIVSNGRQALDAYRDASGSSLSKLL</sequence>
<dbReference type="STRING" id="653733.Selin_0730"/>
<dbReference type="AlphaFoldDB" id="E6W1U2"/>
<feature type="compositionally biased region" description="Basic and acidic residues" evidence="1">
    <location>
        <begin position="18"/>
        <end position="31"/>
    </location>
</feature>
<organism evidence="2 3">
    <name type="scientific">Desulfurispirillum indicum (strain ATCC BAA-1389 / DSM 22839 / S5)</name>
    <dbReference type="NCBI Taxonomy" id="653733"/>
    <lineage>
        <taxon>Bacteria</taxon>
        <taxon>Pseudomonadati</taxon>
        <taxon>Chrysiogenota</taxon>
        <taxon>Chrysiogenia</taxon>
        <taxon>Chrysiogenales</taxon>
        <taxon>Chrysiogenaceae</taxon>
        <taxon>Desulfurispirillum</taxon>
    </lineage>
</organism>
<dbReference type="HOGENOM" id="CLU_2329179_0_0_0"/>
<dbReference type="Proteomes" id="UP000002572">
    <property type="component" value="Chromosome"/>
</dbReference>
<dbReference type="OrthoDB" id="9878188at2"/>
<feature type="region of interest" description="Disordered" evidence="1">
    <location>
        <begin position="1"/>
        <end position="39"/>
    </location>
</feature>